<dbReference type="Proteomes" id="UP000663850">
    <property type="component" value="Unassembled WGS sequence"/>
</dbReference>
<sequence>MGYSIFKNTASLWYQFAAEFPSVRPHGSTVSLAYAISVPRYELSKFVFWDIICAFAFGVPSILQYDMAYRSMNTRQSILEWVYGCPLPFVVLLAKINATRSTSISPNPCDRQQAEVHLKQWSSKSTYVDKDSRIAVERFAIQESWRQSMYIYLYMGMCVADSADSRVEASVRQIVRLSSTIEDTSPLGLHLFIPCLIAGAAARAERHRAALRTRIHASREAKSWILRGADFVPVLDHLWHGVAREGRPVKWEDYVRSRCATFTVG</sequence>
<protein>
    <submittedName>
        <fullName evidence="1">Uncharacterized protein</fullName>
    </submittedName>
</protein>
<name>A0A8H3D807_9AGAM</name>
<dbReference type="InterPro" id="IPR021858">
    <property type="entry name" value="Fun_TF"/>
</dbReference>
<dbReference type="AlphaFoldDB" id="A0A8H3D807"/>
<dbReference type="Pfam" id="PF11951">
    <property type="entry name" value="Fungal_trans_2"/>
    <property type="match status" value="1"/>
</dbReference>
<accession>A0A8H3D807</accession>
<comment type="caution">
    <text evidence="1">The sequence shown here is derived from an EMBL/GenBank/DDBJ whole genome shotgun (WGS) entry which is preliminary data.</text>
</comment>
<evidence type="ECO:0000313" key="1">
    <source>
        <dbReference type="EMBL" id="CAE6518660.1"/>
    </source>
</evidence>
<evidence type="ECO:0000313" key="2">
    <source>
        <dbReference type="Proteomes" id="UP000663850"/>
    </source>
</evidence>
<proteinExistence type="predicted"/>
<dbReference type="EMBL" id="CAJMWZ010006241">
    <property type="protein sequence ID" value="CAE6518660.1"/>
    <property type="molecule type" value="Genomic_DNA"/>
</dbReference>
<organism evidence="1 2">
    <name type="scientific">Rhizoctonia solani</name>
    <dbReference type="NCBI Taxonomy" id="456999"/>
    <lineage>
        <taxon>Eukaryota</taxon>
        <taxon>Fungi</taxon>
        <taxon>Dikarya</taxon>
        <taxon>Basidiomycota</taxon>
        <taxon>Agaricomycotina</taxon>
        <taxon>Agaricomycetes</taxon>
        <taxon>Cantharellales</taxon>
        <taxon>Ceratobasidiaceae</taxon>
        <taxon>Rhizoctonia</taxon>
    </lineage>
</organism>
<gene>
    <name evidence="1" type="ORF">RDB_LOCUS115206</name>
</gene>
<reference evidence="1" key="1">
    <citation type="submission" date="2021-01" db="EMBL/GenBank/DDBJ databases">
        <authorList>
            <person name="Kaushik A."/>
        </authorList>
    </citation>
    <scope>NUCLEOTIDE SEQUENCE</scope>
    <source>
        <strain evidence="1">Type strain: AG8-Rh-89/</strain>
    </source>
</reference>